<dbReference type="GO" id="GO:0016757">
    <property type="term" value="F:glycosyltransferase activity"/>
    <property type="evidence" value="ECO:0000318"/>
    <property type="project" value="GO_Central"/>
</dbReference>
<sequence length="352" mass="38202">MALLAWLKRGCSRLRLLWGLLSVLATLSSLGFLIRGGHEELLSHSLPYFLPRGGGHPISPPLLPSTDAFLLLPTPEACSPKAPSLLVMVVSAPGHVAQRQAIRSTWGESRWAGELTVRTFFALGLPQEPSLQAALEREAAEHRDLVQGRFLDSYGNLTLKTLALMGWAATRCPGALFLVKVDDDVFLNLPGLAEELGRLPALIPAYLGRIHWRVWPSRDPHSRHHVPHGLYPGGAFPPYCSGTAYVLSGNAVPALLGAARDVPLVPLEDVFVGLCARRVGIVPQHLARMSGGAHLPPDPCCYRGVLLSVHRVAPEEMVTVWDSAAPNEETCRLWQRALGSLRCKALAWVAAL</sequence>
<reference evidence="11" key="2">
    <citation type="submission" date="2025-08" db="UniProtKB">
        <authorList>
            <consortium name="Ensembl"/>
        </authorList>
    </citation>
    <scope>IDENTIFICATION</scope>
</reference>
<comment type="subcellular location">
    <subcellularLocation>
        <location evidence="1 10">Golgi apparatus membrane</location>
        <topology evidence="1 10">Single-pass type II membrane protein</topology>
    </subcellularLocation>
</comment>
<dbReference type="InParanoid" id="H9GUX1"/>
<evidence type="ECO:0000256" key="9">
    <source>
        <dbReference type="ARBA" id="ARBA00023136"/>
    </source>
</evidence>
<evidence type="ECO:0000256" key="5">
    <source>
        <dbReference type="ARBA" id="ARBA00022692"/>
    </source>
</evidence>
<evidence type="ECO:0000313" key="12">
    <source>
        <dbReference type="Proteomes" id="UP000001646"/>
    </source>
</evidence>
<gene>
    <name evidence="11" type="primary">b3galt4</name>
</gene>
<evidence type="ECO:0000256" key="6">
    <source>
        <dbReference type="ARBA" id="ARBA00022968"/>
    </source>
</evidence>
<evidence type="ECO:0000256" key="10">
    <source>
        <dbReference type="RuleBase" id="RU363063"/>
    </source>
</evidence>
<dbReference type="Bgee" id="ENSACAG00000007560">
    <property type="expression patterns" value="Expressed in kidney and 3 other cell types or tissues"/>
</dbReference>
<dbReference type="RefSeq" id="XP_008121863.1">
    <property type="nucleotide sequence ID" value="XM_008123656.3"/>
</dbReference>
<keyword evidence="4" id="KW-0808">Transferase</keyword>
<accession>H9GUX1</accession>
<dbReference type="Gene3D" id="3.90.550.50">
    <property type="match status" value="1"/>
</dbReference>
<dbReference type="Proteomes" id="UP000001646">
    <property type="component" value="Unplaced"/>
</dbReference>
<dbReference type="GO" id="GO:0016758">
    <property type="term" value="F:hexosyltransferase activity"/>
    <property type="evidence" value="ECO:0007669"/>
    <property type="project" value="InterPro"/>
</dbReference>
<keyword evidence="5" id="KW-0812">Transmembrane</keyword>
<dbReference type="GeneTree" id="ENSGT00940000161798"/>
<comment type="similarity">
    <text evidence="2 10">Belongs to the glycosyltransferase 31 family.</text>
</comment>
<protein>
    <recommendedName>
        <fullName evidence="10">Hexosyltransferase</fullName>
        <ecNumber evidence="10">2.4.1.-</ecNumber>
    </recommendedName>
</protein>
<keyword evidence="8 10" id="KW-0333">Golgi apparatus</keyword>
<evidence type="ECO:0000256" key="7">
    <source>
        <dbReference type="ARBA" id="ARBA00022989"/>
    </source>
</evidence>
<dbReference type="eggNOG" id="KOG2287">
    <property type="taxonomic scope" value="Eukaryota"/>
</dbReference>
<evidence type="ECO:0000256" key="1">
    <source>
        <dbReference type="ARBA" id="ARBA00004323"/>
    </source>
</evidence>
<evidence type="ECO:0000256" key="8">
    <source>
        <dbReference type="ARBA" id="ARBA00023034"/>
    </source>
</evidence>
<proteinExistence type="inferred from homology"/>
<dbReference type="PANTHER" id="PTHR11214:SF378">
    <property type="entry name" value="BETA-1,3-GALACTOSYLTRANSFERASE 4"/>
    <property type="match status" value="1"/>
</dbReference>
<keyword evidence="12" id="KW-1185">Reference proteome</keyword>
<dbReference type="OrthoDB" id="2139606at2759"/>
<dbReference type="GO" id="GO:0006493">
    <property type="term" value="P:protein O-linked glycosylation"/>
    <property type="evidence" value="ECO:0000318"/>
    <property type="project" value="GO_Central"/>
</dbReference>
<dbReference type="HOGENOM" id="CLU_036849_1_0_1"/>
<reference evidence="11" key="3">
    <citation type="submission" date="2025-09" db="UniProtKB">
        <authorList>
            <consortium name="Ensembl"/>
        </authorList>
    </citation>
    <scope>IDENTIFICATION</scope>
</reference>
<evidence type="ECO:0000256" key="2">
    <source>
        <dbReference type="ARBA" id="ARBA00008661"/>
    </source>
</evidence>
<dbReference type="KEGG" id="acs:103281647"/>
<keyword evidence="9" id="KW-0472">Membrane</keyword>
<keyword evidence="3 10" id="KW-0328">Glycosyltransferase</keyword>
<dbReference type="InterPro" id="IPR002659">
    <property type="entry name" value="Glyco_trans_31"/>
</dbReference>
<dbReference type="FunFam" id="3.90.550.50:FF:000055">
    <property type="entry name" value="Hexosyltransferase"/>
    <property type="match status" value="1"/>
</dbReference>
<dbReference type="EC" id="2.4.1.-" evidence="10"/>
<dbReference type="GeneID" id="103281647"/>
<dbReference type="RefSeq" id="XP_062829097.1">
    <property type="nucleotide sequence ID" value="XM_062973027.1"/>
</dbReference>
<keyword evidence="6" id="KW-0735">Signal-anchor</keyword>
<dbReference type="CTD" id="8705"/>
<dbReference type="PANTHER" id="PTHR11214">
    <property type="entry name" value="BETA-1,3-N-ACETYLGLUCOSAMINYLTRANSFERASE"/>
    <property type="match status" value="1"/>
</dbReference>
<dbReference type="STRING" id="28377.ENSACAP00000020974"/>
<evidence type="ECO:0000313" key="11">
    <source>
        <dbReference type="Ensembl" id="ENSACAP00000020974.2"/>
    </source>
</evidence>
<dbReference type="RefSeq" id="XP_062829098.1">
    <property type="nucleotide sequence ID" value="XM_062973028.1"/>
</dbReference>
<dbReference type="Pfam" id="PF01762">
    <property type="entry name" value="Galactosyl_T"/>
    <property type="match status" value="1"/>
</dbReference>
<name>H9GUX1_ANOCA</name>
<dbReference type="Ensembl" id="ENSACAT00000007548.3">
    <property type="protein sequence ID" value="ENSACAP00000020974.2"/>
    <property type="gene ID" value="ENSACAG00000007560.3"/>
</dbReference>
<evidence type="ECO:0000256" key="4">
    <source>
        <dbReference type="ARBA" id="ARBA00022679"/>
    </source>
</evidence>
<keyword evidence="7" id="KW-1133">Transmembrane helix</keyword>
<dbReference type="RefSeq" id="XP_008121862.1">
    <property type="nucleotide sequence ID" value="XM_008123655.2"/>
</dbReference>
<reference evidence="11" key="1">
    <citation type="submission" date="2009-12" db="EMBL/GenBank/DDBJ databases">
        <title>The Genome Sequence of Anolis carolinensis (Green Anole Lizard).</title>
        <authorList>
            <consortium name="The Genome Sequencing Platform"/>
            <person name="Di Palma F."/>
            <person name="Alfoldi J."/>
            <person name="Heiman D."/>
            <person name="Young S."/>
            <person name="Grabherr M."/>
            <person name="Johnson J."/>
            <person name="Lander E.S."/>
            <person name="Lindblad-Toh K."/>
        </authorList>
    </citation>
    <scope>NUCLEOTIDE SEQUENCE [LARGE SCALE GENOMIC DNA]</scope>
    <source>
        <strain evidence="11">JBL SC #1</strain>
    </source>
</reference>
<dbReference type="AlphaFoldDB" id="H9GUX1"/>
<organism evidence="11 12">
    <name type="scientific">Anolis carolinensis</name>
    <name type="common">Green anole</name>
    <name type="synonym">American chameleon</name>
    <dbReference type="NCBI Taxonomy" id="28377"/>
    <lineage>
        <taxon>Eukaryota</taxon>
        <taxon>Metazoa</taxon>
        <taxon>Chordata</taxon>
        <taxon>Craniata</taxon>
        <taxon>Vertebrata</taxon>
        <taxon>Euteleostomi</taxon>
        <taxon>Lepidosauria</taxon>
        <taxon>Squamata</taxon>
        <taxon>Bifurcata</taxon>
        <taxon>Unidentata</taxon>
        <taxon>Episquamata</taxon>
        <taxon>Toxicofera</taxon>
        <taxon>Iguania</taxon>
        <taxon>Dactyloidae</taxon>
        <taxon>Anolis</taxon>
    </lineage>
</organism>
<dbReference type="GO" id="GO:0000139">
    <property type="term" value="C:Golgi membrane"/>
    <property type="evidence" value="ECO:0000318"/>
    <property type="project" value="GO_Central"/>
</dbReference>
<evidence type="ECO:0000256" key="3">
    <source>
        <dbReference type="ARBA" id="ARBA00022676"/>
    </source>
</evidence>